<feature type="transmembrane region" description="Helical" evidence="5">
    <location>
        <begin position="243"/>
        <end position="265"/>
    </location>
</feature>
<protein>
    <recommendedName>
        <fullName evidence="6">G-protein coupled receptors family 1 profile domain-containing protein</fullName>
    </recommendedName>
</protein>
<evidence type="ECO:0000259" key="6">
    <source>
        <dbReference type="PROSITE" id="PS50262"/>
    </source>
</evidence>
<gene>
    <name evidence="8" type="ORF">OTI717_LOCUS12024</name>
    <name evidence="7" type="ORF">RFH988_LOCUS15541</name>
</gene>
<sequence>MNLSNSSQCLNGGQYFRYNNETSKWWSCKCLPCFKGSLCEIQYNYIQFSWTSLISVDIQYSKTNNEKIILKSIYFIITTLIFLISIIQNVFCLITYFRKQIRITTCGIYLINYSLYSLLSITLREITIINTIIIDKYNFFICPILPALSSIIISLSLWTSSFIAAERMLIECFGYSLYRTRKYSFIFSIILLNLIFLTHITEFKRRKLKPDPILPNIYRCTSDDFEWSEKPWKIIDRILTREYLHIGVPCLLHLISTIFILPHIVKHKIYINETENQFWQILLIQLKRHKDFLIPPILVMLCTLPSLLVELITSQYCLDFNMKFILRIYILFCYIYYLPQTIPFFIYVYPSSVYTNQFRQTKIALYLFKKNKTFLSQTDVMRKEKRIVDLKLLGSSQISYEQPVCTAKSTDPTWV</sequence>
<keyword evidence="3 5" id="KW-1133">Transmembrane helix</keyword>
<feature type="transmembrane region" description="Helical" evidence="5">
    <location>
        <begin position="183"/>
        <end position="200"/>
    </location>
</feature>
<feature type="transmembrane region" description="Helical" evidence="5">
    <location>
        <begin position="73"/>
        <end position="96"/>
    </location>
</feature>
<dbReference type="EMBL" id="CAJNOO010000760">
    <property type="protein sequence ID" value="CAF1027748.1"/>
    <property type="molecule type" value="Genomic_DNA"/>
</dbReference>
<dbReference type="SUPFAM" id="SSF57196">
    <property type="entry name" value="EGF/Laminin"/>
    <property type="match status" value="1"/>
</dbReference>
<evidence type="ECO:0000256" key="4">
    <source>
        <dbReference type="ARBA" id="ARBA00023136"/>
    </source>
</evidence>
<dbReference type="OrthoDB" id="10333938at2759"/>
<dbReference type="InterPro" id="IPR017452">
    <property type="entry name" value="GPCR_Rhodpsn_7TM"/>
</dbReference>
<dbReference type="Proteomes" id="UP000663882">
    <property type="component" value="Unassembled WGS sequence"/>
</dbReference>
<feature type="transmembrane region" description="Helical" evidence="5">
    <location>
        <begin position="324"/>
        <end position="349"/>
    </location>
</feature>
<proteinExistence type="predicted"/>
<feature type="transmembrane region" description="Helical" evidence="5">
    <location>
        <begin position="139"/>
        <end position="163"/>
    </location>
</feature>
<keyword evidence="4 5" id="KW-0472">Membrane</keyword>
<dbReference type="PROSITE" id="PS50262">
    <property type="entry name" value="G_PROTEIN_RECEP_F1_2"/>
    <property type="match status" value="1"/>
</dbReference>
<evidence type="ECO:0000256" key="5">
    <source>
        <dbReference type="SAM" id="Phobius"/>
    </source>
</evidence>
<evidence type="ECO:0000313" key="7">
    <source>
        <dbReference type="EMBL" id="CAF1027748.1"/>
    </source>
</evidence>
<feature type="domain" description="G-protein coupled receptors family 1 profile" evidence="6">
    <location>
        <begin position="88"/>
        <end position="347"/>
    </location>
</feature>
<organism evidence="8 9">
    <name type="scientific">Rotaria sordida</name>
    <dbReference type="NCBI Taxonomy" id="392033"/>
    <lineage>
        <taxon>Eukaryota</taxon>
        <taxon>Metazoa</taxon>
        <taxon>Spiralia</taxon>
        <taxon>Gnathifera</taxon>
        <taxon>Rotifera</taxon>
        <taxon>Eurotatoria</taxon>
        <taxon>Bdelloidea</taxon>
        <taxon>Philodinida</taxon>
        <taxon>Philodinidae</taxon>
        <taxon>Rotaria</taxon>
    </lineage>
</organism>
<evidence type="ECO:0000313" key="8">
    <source>
        <dbReference type="EMBL" id="CAF3693180.1"/>
    </source>
</evidence>
<evidence type="ECO:0000256" key="3">
    <source>
        <dbReference type="ARBA" id="ARBA00022989"/>
    </source>
</evidence>
<comment type="caution">
    <text evidence="8">The sequence shown here is derived from an EMBL/GenBank/DDBJ whole genome shotgun (WGS) entry which is preliminary data.</text>
</comment>
<accession>A0A818UKX7</accession>
<dbReference type="Gene3D" id="1.20.1070.10">
    <property type="entry name" value="Rhodopsin 7-helix transmembrane proteins"/>
    <property type="match status" value="1"/>
</dbReference>
<feature type="transmembrane region" description="Helical" evidence="5">
    <location>
        <begin position="108"/>
        <end position="127"/>
    </location>
</feature>
<dbReference type="AlphaFoldDB" id="A0A818UKX7"/>
<evidence type="ECO:0000256" key="1">
    <source>
        <dbReference type="ARBA" id="ARBA00004370"/>
    </source>
</evidence>
<feature type="transmembrane region" description="Helical" evidence="5">
    <location>
        <begin position="292"/>
        <end position="312"/>
    </location>
</feature>
<evidence type="ECO:0000256" key="2">
    <source>
        <dbReference type="ARBA" id="ARBA00022692"/>
    </source>
</evidence>
<dbReference type="SUPFAM" id="SSF81321">
    <property type="entry name" value="Family A G protein-coupled receptor-like"/>
    <property type="match status" value="1"/>
</dbReference>
<name>A0A818UKX7_9BILA</name>
<keyword evidence="2 5" id="KW-0812">Transmembrane</keyword>
<dbReference type="EMBL" id="CAJOAX010001181">
    <property type="protein sequence ID" value="CAF3693180.1"/>
    <property type="molecule type" value="Genomic_DNA"/>
</dbReference>
<comment type="subcellular location">
    <subcellularLocation>
        <location evidence="1">Membrane</location>
    </subcellularLocation>
</comment>
<evidence type="ECO:0000313" key="9">
    <source>
        <dbReference type="Proteomes" id="UP000663823"/>
    </source>
</evidence>
<dbReference type="Proteomes" id="UP000663823">
    <property type="component" value="Unassembled WGS sequence"/>
</dbReference>
<reference evidence="8" key="1">
    <citation type="submission" date="2021-02" db="EMBL/GenBank/DDBJ databases">
        <authorList>
            <person name="Nowell W R."/>
        </authorList>
    </citation>
    <scope>NUCLEOTIDE SEQUENCE</scope>
</reference>
<dbReference type="GO" id="GO:0016020">
    <property type="term" value="C:membrane"/>
    <property type="evidence" value="ECO:0007669"/>
    <property type="project" value="UniProtKB-SubCell"/>
</dbReference>
<dbReference type="Gene3D" id="2.10.25.10">
    <property type="entry name" value="Laminin"/>
    <property type="match status" value="1"/>
</dbReference>